<dbReference type="STRING" id="145388.A0A0D2KIP8"/>
<dbReference type="Gene3D" id="3.30.70.330">
    <property type="match status" value="2"/>
</dbReference>
<dbReference type="PANTHER" id="PTHR48025:SF1">
    <property type="entry name" value="RRM DOMAIN-CONTAINING PROTEIN"/>
    <property type="match status" value="1"/>
</dbReference>
<organism evidence="5 6">
    <name type="scientific">Monoraphidium neglectum</name>
    <dbReference type="NCBI Taxonomy" id="145388"/>
    <lineage>
        <taxon>Eukaryota</taxon>
        <taxon>Viridiplantae</taxon>
        <taxon>Chlorophyta</taxon>
        <taxon>core chlorophytes</taxon>
        <taxon>Chlorophyceae</taxon>
        <taxon>CS clade</taxon>
        <taxon>Sphaeropleales</taxon>
        <taxon>Selenastraceae</taxon>
        <taxon>Monoraphidium</taxon>
    </lineage>
</organism>
<dbReference type="InterPro" id="IPR012677">
    <property type="entry name" value="Nucleotide-bd_a/b_plait_sf"/>
</dbReference>
<dbReference type="GO" id="GO:0003729">
    <property type="term" value="F:mRNA binding"/>
    <property type="evidence" value="ECO:0007669"/>
    <property type="project" value="TreeGrafter"/>
</dbReference>
<keyword evidence="6" id="KW-1185">Reference proteome</keyword>
<feature type="domain" description="RRM" evidence="4">
    <location>
        <begin position="73"/>
        <end position="150"/>
    </location>
</feature>
<sequence>MLKASTAMRAAASVHKMVPALARLPSLTVATAAFRVSPMTTFAAPCFAPAVPRYVCMAAAVDEATEEDLANSSSIFISNLPWAVDNDVLGSFLSDEIGGVTRVSVMMRDGRSRGMAIADFERPELAQSAVQKLHETDLEGRTINVRIATPRAPRPAREYGDRPQRDYGDRPPRGDRYGSEGGYERRERREPRGDRPQRNPDAQLYVGNLSWSTTWQEVKDAFAEAGHPVAFADVKTSPDGRSRGFAVVAFDDAESAERAAETLNQSDLGGRRINVRRFNVENRSSEGYNNSDNRSYE</sequence>
<accession>A0A0D2KIP8</accession>
<dbReference type="InterPro" id="IPR050502">
    <property type="entry name" value="Euk_RNA-bind_prot"/>
</dbReference>
<name>A0A0D2KIP8_9CHLO</name>
<feature type="domain" description="RRM" evidence="4">
    <location>
        <begin position="202"/>
        <end position="280"/>
    </location>
</feature>
<dbReference type="EMBL" id="KK103403">
    <property type="protein sequence ID" value="KIY95643.1"/>
    <property type="molecule type" value="Genomic_DNA"/>
</dbReference>
<evidence type="ECO:0000313" key="6">
    <source>
        <dbReference type="Proteomes" id="UP000054498"/>
    </source>
</evidence>
<evidence type="ECO:0000256" key="3">
    <source>
        <dbReference type="SAM" id="MobiDB-lite"/>
    </source>
</evidence>
<dbReference type="OrthoDB" id="439808at2759"/>
<dbReference type="SMART" id="SM00360">
    <property type="entry name" value="RRM"/>
    <property type="match status" value="2"/>
</dbReference>
<feature type="region of interest" description="Disordered" evidence="3">
    <location>
        <begin position="141"/>
        <end position="205"/>
    </location>
</feature>
<gene>
    <name evidence="5" type="ORF">MNEG_12319</name>
</gene>
<dbReference type="RefSeq" id="XP_013894663.1">
    <property type="nucleotide sequence ID" value="XM_014039209.1"/>
</dbReference>
<evidence type="ECO:0000313" key="5">
    <source>
        <dbReference type="EMBL" id="KIY95643.1"/>
    </source>
</evidence>
<dbReference type="KEGG" id="mng:MNEG_12319"/>
<dbReference type="PROSITE" id="PS50102">
    <property type="entry name" value="RRM"/>
    <property type="match status" value="2"/>
</dbReference>
<dbReference type="AlphaFoldDB" id="A0A0D2KIP8"/>
<dbReference type="CDD" id="cd00590">
    <property type="entry name" value="RRM_SF"/>
    <property type="match status" value="2"/>
</dbReference>
<dbReference type="PANTHER" id="PTHR48025">
    <property type="entry name" value="OS02G0815200 PROTEIN"/>
    <property type="match status" value="1"/>
</dbReference>
<dbReference type="Pfam" id="PF00076">
    <property type="entry name" value="RRM_1"/>
    <property type="match status" value="2"/>
</dbReference>
<reference evidence="5 6" key="1">
    <citation type="journal article" date="2013" name="BMC Genomics">
        <title>Reconstruction of the lipid metabolism for the microalga Monoraphidium neglectum from its genome sequence reveals characteristics suitable for biofuel production.</title>
        <authorList>
            <person name="Bogen C."/>
            <person name="Al-Dilaimi A."/>
            <person name="Albersmeier A."/>
            <person name="Wichmann J."/>
            <person name="Grundmann M."/>
            <person name="Rupp O."/>
            <person name="Lauersen K.J."/>
            <person name="Blifernez-Klassen O."/>
            <person name="Kalinowski J."/>
            <person name="Goesmann A."/>
            <person name="Mussgnug J.H."/>
            <person name="Kruse O."/>
        </authorList>
    </citation>
    <scope>NUCLEOTIDE SEQUENCE [LARGE SCALE GENOMIC DNA]</scope>
    <source>
        <strain evidence="5 6">SAG 48.87</strain>
    </source>
</reference>
<dbReference type="GeneID" id="25729669"/>
<keyword evidence="1 2" id="KW-0694">RNA-binding</keyword>
<evidence type="ECO:0000259" key="4">
    <source>
        <dbReference type="PROSITE" id="PS50102"/>
    </source>
</evidence>
<evidence type="ECO:0000256" key="2">
    <source>
        <dbReference type="PROSITE-ProRule" id="PRU00176"/>
    </source>
</evidence>
<evidence type="ECO:0000256" key="1">
    <source>
        <dbReference type="ARBA" id="ARBA00022884"/>
    </source>
</evidence>
<dbReference type="Proteomes" id="UP000054498">
    <property type="component" value="Unassembled WGS sequence"/>
</dbReference>
<feature type="compositionally biased region" description="Basic and acidic residues" evidence="3">
    <location>
        <begin position="155"/>
        <end position="198"/>
    </location>
</feature>
<dbReference type="SUPFAM" id="SSF54928">
    <property type="entry name" value="RNA-binding domain, RBD"/>
    <property type="match status" value="2"/>
</dbReference>
<proteinExistence type="predicted"/>
<protein>
    <submittedName>
        <fullName evidence="5">Putative RNA-binding protein</fullName>
    </submittedName>
</protein>
<dbReference type="InterPro" id="IPR035979">
    <property type="entry name" value="RBD_domain_sf"/>
</dbReference>
<dbReference type="InterPro" id="IPR000504">
    <property type="entry name" value="RRM_dom"/>
</dbReference>